<reference evidence="1 2" key="1">
    <citation type="journal article" date="2022" name="Nat. Ecol. Evol.">
        <title>A masculinizing supergene underlies an exaggerated male reproductive morph in a spider.</title>
        <authorList>
            <person name="Hendrickx F."/>
            <person name="De Corte Z."/>
            <person name="Sonet G."/>
            <person name="Van Belleghem S.M."/>
            <person name="Kostlbacher S."/>
            <person name="Vangestel C."/>
        </authorList>
    </citation>
    <scope>NUCLEOTIDE SEQUENCE [LARGE SCALE GENOMIC DNA]</scope>
    <source>
        <strain evidence="1">W744_W776</strain>
    </source>
</reference>
<gene>
    <name evidence="1" type="ORF">JTE90_025186</name>
</gene>
<protein>
    <submittedName>
        <fullName evidence="1">Uncharacterized protein</fullName>
    </submittedName>
</protein>
<dbReference type="AlphaFoldDB" id="A0AAV6UBX1"/>
<sequence length="94" mass="11022">MVRQHLRVYQGTERRLNIYHERNKQFEQKAPFKYKISRHTLRYDGIKPERGHHGLGLLSWRASGLSDASSYALKEATHIHHHYLPSIEAMSAGR</sequence>
<evidence type="ECO:0000313" key="1">
    <source>
        <dbReference type="EMBL" id="KAG8181540.1"/>
    </source>
</evidence>
<proteinExistence type="predicted"/>
<organism evidence="1 2">
    <name type="scientific">Oedothorax gibbosus</name>
    <dbReference type="NCBI Taxonomy" id="931172"/>
    <lineage>
        <taxon>Eukaryota</taxon>
        <taxon>Metazoa</taxon>
        <taxon>Ecdysozoa</taxon>
        <taxon>Arthropoda</taxon>
        <taxon>Chelicerata</taxon>
        <taxon>Arachnida</taxon>
        <taxon>Araneae</taxon>
        <taxon>Araneomorphae</taxon>
        <taxon>Entelegynae</taxon>
        <taxon>Araneoidea</taxon>
        <taxon>Linyphiidae</taxon>
        <taxon>Erigoninae</taxon>
        <taxon>Oedothorax</taxon>
    </lineage>
</organism>
<keyword evidence="2" id="KW-1185">Reference proteome</keyword>
<comment type="caution">
    <text evidence="1">The sequence shown here is derived from an EMBL/GenBank/DDBJ whole genome shotgun (WGS) entry which is preliminary data.</text>
</comment>
<dbReference type="EMBL" id="JAFNEN010000508">
    <property type="protein sequence ID" value="KAG8181540.1"/>
    <property type="molecule type" value="Genomic_DNA"/>
</dbReference>
<accession>A0AAV6UBX1</accession>
<evidence type="ECO:0000313" key="2">
    <source>
        <dbReference type="Proteomes" id="UP000827092"/>
    </source>
</evidence>
<dbReference type="Proteomes" id="UP000827092">
    <property type="component" value="Unassembled WGS sequence"/>
</dbReference>
<name>A0AAV6UBX1_9ARAC</name>